<dbReference type="InterPro" id="IPR035513">
    <property type="entry name" value="Invertase/methylesterase_inhib"/>
</dbReference>
<organism evidence="7 8">
    <name type="scientific">Linum tenue</name>
    <dbReference type="NCBI Taxonomy" id="586396"/>
    <lineage>
        <taxon>Eukaryota</taxon>
        <taxon>Viridiplantae</taxon>
        <taxon>Streptophyta</taxon>
        <taxon>Embryophyta</taxon>
        <taxon>Tracheophyta</taxon>
        <taxon>Spermatophyta</taxon>
        <taxon>Magnoliopsida</taxon>
        <taxon>eudicotyledons</taxon>
        <taxon>Gunneridae</taxon>
        <taxon>Pentapetalae</taxon>
        <taxon>rosids</taxon>
        <taxon>fabids</taxon>
        <taxon>Malpighiales</taxon>
        <taxon>Linaceae</taxon>
        <taxon>Linum</taxon>
    </lineage>
</organism>
<dbReference type="PANTHER" id="PTHR35357:SF8">
    <property type="entry name" value="OS01G0111000 PROTEIN"/>
    <property type="match status" value="1"/>
</dbReference>
<dbReference type="InterPro" id="IPR034087">
    <property type="entry name" value="C/VIF1"/>
</dbReference>
<feature type="signal peptide" evidence="5">
    <location>
        <begin position="1"/>
        <end position="26"/>
    </location>
</feature>
<dbReference type="Pfam" id="PF04043">
    <property type="entry name" value="PMEI"/>
    <property type="match status" value="1"/>
</dbReference>
<dbReference type="SUPFAM" id="SSF101148">
    <property type="entry name" value="Plant invertase/pectin methylesterase inhibitor"/>
    <property type="match status" value="1"/>
</dbReference>
<protein>
    <recommendedName>
        <fullName evidence="6">Pectinesterase inhibitor domain-containing protein</fullName>
    </recommendedName>
</protein>
<feature type="domain" description="Pectinesterase inhibitor" evidence="6">
    <location>
        <begin position="31"/>
        <end position="176"/>
    </location>
</feature>
<comment type="similarity">
    <text evidence="3">Belongs to the PMEI family.</text>
</comment>
<feature type="chain" id="PRO_5043987283" description="Pectinesterase inhibitor domain-containing protein" evidence="5">
    <location>
        <begin position="27"/>
        <end position="181"/>
    </location>
</feature>
<dbReference type="CDD" id="cd15796">
    <property type="entry name" value="CIF_like"/>
    <property type="match status" value="1"/>
</dbReference>
<evidence type="ECO:0000259" key="6">
    <source>
        <dbReference type="SMART" id="SM00856"/>
    </source>
</evidence>
<keyword evidence="2" id="KW-1015">Disulfide bond</keyword>
<evidence type="ECO:0000256" key="5">
    <source>
        <dbReference type="SAM" id="SignalP"/>
    </source>
</evidence>
<reference evidence="7" key="1">
    <citation type="submission" date="2022-08" db="EMBL/GenBank/DDBJ databases">
        <authorList>
            <person name="Gutierrez-Valencia J."/>
        </authorList>
    </citation>
    <scope>NUCLEOTIDE SEQUENCE</scope>
</reference>
<dbReference type="NCBIfam" id="TIGR01614">
    <property type="entry name" value="PME_inhib"/>
    <property type="match status" value="1"/>
</dbReference>
<evidence type="ECO:0000256" key="1">
    <source>
        <dbReference type="ARBA" id="ARBA00022729"/>
    </source>
</evidence>
<dbReference type="GO" id="GO:0004857">
    <property type="term" value="F:enzyme inhibitor activity"/>
    <property type="evidence" value="ECO:0007669"/>
    <property type="project" value="InterPro"/>
</dbReference>
<sequence length="181" mass="18620">MALTKLATLAAAAFSLLLFLNPSTTAAAGGGANSLVTQTCKQTPNYDLCVSTITADPRAATAADVDTLALVMLDAVRTKATAAEGRIKQLMKAARSSAMRKHLGACAEIYDVIINDEIPEAVQAVRLGDPKFGEEAMNDSAAEPGSCDDEFGAGKASPLAEQNQAVRGAAAVTAAIIRLLL</sequence>
<gene>
    <name evidence="7" type="ORF">LITE_LOCUS37487</name>
</gene>
<feature type="region of interest" description="Disordered" evidence="4">
    <location>
        <begin position="135"/>
        <end position="154"/>
    </location>
</feature>
<evidence type="ECO:0000313" key="7">
    <source>
        <dbReference type="EMBL" id="CAI0467529.1"/>
    </source>
</evidence>
<name>A0AAV0P947_9ROSI</name>
<dbReference type="FunFam" id="1.20.140.40:FF:000009">
    <property type="entry name" value="Invertase/pectin methylesterase inhibitor family protein"/>
    <property type="match status" value="1"/>
</dbReference>
<dbReference type="SMART" id="SM00856">
    <property type="entry name" value="PMEI"/>
    <property type="match status" value="1"/>
</dbReference>
<evidence type="ECO:0000313" key="8">
    <source>
        <dbReference type="Proteomes" id="UP001154282"/>
    </source>
</evidence>
<evidence type="ECO:0000256" key="4">
    <source>
        <dbReference type="SAM" id="MobiDB-lite"/>
    </source>
</evidence>
<dbReference type="EMBL" id="CAMGYJ010000008">
    <property type="protein sequence ID" value="CAI0467529.1"/>
    <property type="molecule type" value="Genomic_DNA"/>
</dbReference>
<dbReference type="Proteomes" id="UP001154282">
    <property type="component" value="Unassembled WGS sequence"/>
</dbReference>
<evidence type="ECO:0000256" key="3">
    <source>
        <dbReference type="ARBA" id="ARBA00038471"/>
    </source>
</evidence>
<comment type="caution">
    <text evidence="7">The sequence shown here is derived from an EMBL/GenBank/DDBJ whole genome shotgun (WGS) entry which is preliminary data.</text>
</comment>
<dbReference type="InterPro" id="IPR006501">
    <property type="entry name" value="Pectinesterase_inhib_dom"/>
</dbReference>
<dbReference type="Gene3D" id="1.20.140.40">
    <property type="entry name" value="Invertase/pectin methylesterase inhibitor family protein"/>
    <property type="match status" value="1"/>
</dbReference>
<proteinExistence type="inferred from homology"/>
<keyword evidence="1 5" id="KW-0732">Signal</keyword>
<evidence type="ECO:0000256" key="2">
    <source>
        <dbReference type="ARBA" id="ARBA00023157"/>
    </source>
</evidence>
<dbReference type="PANTHER" id="PTHR35357">
    <property type="entry name" value="OS02G0537100 PROTEIN"/>
    <property type="match status" value="1"/>
</dbReference>
<dbReference type="AlphaFoldDB" id="A0AAV0P947"/>
<keyword evidence="8" id="KW-1185">Reference proteome</keyword>
<accession>A0AAV0P947</accession>